<dbReference type="Proteomes" id="UP001366085">
    <property type="component" value="Unassembled WGS sequence"/>
</dbReference>
<dbReference type="SUPFAM" id="SSF51430">
    <property type="entry name" value="NAD(P)-linked oxidoreductase"/>
    <property type="match status" value="1"/>
</dbReference>
<dbReference type="Gene3D" id="3.20.20.100">
    <property type="entry name" value="NADP-dependent oxidoreductase domain"/>
    <property type="match status" value="1"/>
</dbReference>
<dbReference type="RefSeq" id="WP_337322043.1">
    <property type="nucleotide sequence ID" value="NZ_JBBDGN010000022.1"/>
</dbReference>
<feature type="domain" description="NADP-dependent oxidoreductase" evidence="2">
    <location>
        <begin position="67"/>
        <end position="307"/>
    </location>
</feature>
<dbReference type="Pfam" id="PF00248">
    <property type="entry name" value="Aldo_ket_red"/>
    <property type="match status" value="1"/>
</dbReference>
<dbReference type="InterPro" id="IPR053135">
    <property type="entry name" value="AKR2_Oxidoreductase"/>
</dbReference>
<dbReference type="InterPro" id="IPR023210">
    <property type="entry name" value="NADP_OxRdtase_dom"/>
</dbReference>
<keyword evidence="4" id="KW-1185">Reference proteome</keyword>
<name>A0ABU8LQ31_9MICO</name>
<dbReference type="PANTHER" id="PTHR43312">
    <property type="entry name" value="D-THREO-ALDOSE 1-DEHYDROGENASE"/>
    <property type="match status" value="1"/>
</dbReference>
<accession>A0ABU8LQ31</accession>
<dbReference type="InterPro" id="IPR036812">
    <property type="entry name" value="NAD(P)_OxRdtase_dom_sf"/>
</dbReference>
<organism evidence="3 4">
    <name type="scientific">Microbacterium istanbulense</name>
    <dbReference type="NCBI Taxonomy" id="3122049"/>
    <lineage>
        <taxon>Bacteria</taxon>
        <taxon>Bacillati</taxon>
        <taxon>Actinomycetota</taxon>
        <taxon>Actinomycetes</taxon>
        <taxon>Micrococcales</taxon>
        <taxon>Microbacteriaceae</taxon>
        <taxon>Microbacterium</taxon>
    </lineage>
</organism>
<feature type="compositionally biased region" description="Basic and acidic residues" evidence="1">
    <location>
        <begin position="17"/>
        <end position="26"/>
    </location>
</feature>
<evidence type="ECO:0000313" key="3">
    <source>
        <dbReference type="EMBL" id="MEJ1092989.1"/>
    </source>
</evidence>
<protein>
    <submittedName>
        <fullName evidence="3">Aldo/keto reductase</fullName>
    </submittedName>
</protein>
<proteinExistence type="predicted"/>
<sequence>MTSPNRAGDQPPLKRSRAVERPGRHDRSAVDRIGLGLAALGRPIYLTDGRSDALGAPADRTIDAMRARTFEVLDAAWRLGIRFFDLAPSYGRAEDFIGEWLAAHPTRRAQLTVSSKWGYEYVAGWDPNATVHERKDHSLAMLEKQWPQTQSALGGAPDLYLVHSVTPGSSALSDPALLDRLRSIADQGTRIGLTTSGPHQADTIDAALSLRASPFSAVQTTWNILERSAQRSLTVAAAGGWMVIVKEAMANGRLAAGGFPEMDSLANIAGTTSDALAIGAALAQDWVHIVLSGAVTVAQLESNASARPPSVDISALDALMIPANRYWSERADREWS</sequence>
<evidence type="ECO:0000256" key="1">
    <source>
        <dbReference type="SAM" id="MobiDB-lite"/>
    </source>
</evidence>
<reference evidence="3 4" key="1">
    <citation type="submission" date="2024-02" db="EMBL/GenBank/DDBJ databases">
        <authorList>
            <person name="Saticioglu I.B."/>
        </authorList>
    </citation>
    <scope>NUCLEOTIDE SEQUENCE [LARGE SCALE GENOMIC DNA]</scope>
    <source>
        <strain evidence="3 4">Mu-43</strain>
    </source>
</reference>
<dbReference type="EMBL" id="JBBDGN010000022">
    <property type="protein sequence ID" value="MEJ1092989.1"/>
    <property type="molecule type" value="Genomic_DNA"/>
</dbReference>
<evidence type="ECO:0000313" key="4">
    <source>
        <dbReference type="Proteomes" id="UP001366085"/>
    </source>
</evidence>
<gene>
    <name evidence="3" type="ORF">WDU93_14975</name>
</gene>
<feature type="region of interest" description="Disordered" evidence="1">
    <location>
        <begin position="1"/>
        <end position="26"/>
    </location>
</feature>
<comment type="caution">
    <text evidence="3">The sequence shown here is derived from an EMBL/GenBank/DDBJ whole genome shotgun (WGS) entry which is preliminary data.</text>
</comment>
<evidence type="ECO:0000259" key="2">
    <source>
        <dbReference type="Pfam" id="PF00248"/>
    </source>
</evidence>
<dbReference type="PANTHER" id="PTHR43312:SF1">
    <property type="entry name" value="NADP-DEPENDENT OXIDOREDUCTASE DOMAIN-CONTAINING PROTEIN"/>
    <property type="match status" value="1"/>
</dbReference>